<feature type="region of interest" description="Disordered" evidence="3">
    <location>
        <begin position="17"/>
        <end position="37"/>
    </location>
</feature>
<dbReference type="InterPro" id="IPR018520">
    <property type="entry name" value="UPP_synth-like_CS"/>
</dbReference>
<proteinExistence type="inferred from homology"/>
<accession>A0A3G3JV11</accession>
<keyword evidence="2" id="KW-0460">Magnesium</keyword>
<feature type="binding site" evidence="2">
    <location>
        <position position="98"/>
    </location>
    <ligand>
        <name>substrate</name>
    </ligand>
</feature>
<dbReference type="PROSITE" id="PS01066">
    <property type="entry name" value="UPP_SYNTHASE"/>
    <property type="match status" value="1"/>
</dbReference>
<dbReference type="InterPro" id="IPR001441">
    <property type="entry name" value="UPP_synth-like"/>
</dbReference>
<feature type="binding site" evidence="2">
    <location>
        <position position="217"/>
    </location>
    <ligand>
        <name>substrate</name>
    </ligand>
</feature>
<dbReference type="SUPFAM" id="SSF64005">
    <property type="entry name" value="Undecaprenyl diphosphate synthase"/>
    <property type="match status" value="1"/>
</dbReference>
<dbReference type="Pfam" id="PF01255">
    <property type="entry name" value="Prenyltransf"/>
    <property type="match status" value="1"/>
</dbReference>
<comment type="cofactor">
    <cofactor evidence="2">
        <name>Mg(2+)</name>
        <dbReference type="ChEBI" id="CHEBI:18420"/>
    </cofactor>
    <text evidence="2">Binds 2 magnesium ions per subunit.</text>
</comment>
<feature type="binding site" evidence="2">
    <location>
        <position position="236"/>
    </location>
    <ligand>
        <name>Mg(2+)</name>
        <dbReference type="ChEBI" id="CHEBI:18420"/>
    </ligand>
</feature>
<dbReference type="GO" id="GO:0000287">
    <property type="term" value="F:magnesium ion binding"/>
    <property type="evidence" value="ECO:0007669"/>
    <property type="project" value="UniProtKB-UniRule"/>
</dbReference>
<dbReference type="GO" id="GO:0030145">
    <property type="term" value="F:manganese ion binding"/>
    <property type="evidence" value="ECO:0007669"/>
    <property type="project" value="TreeGrafter"/>
</dbReference>
<evidence type="ECO:0000256" key="2">
    <source>
        <dbReference type="HAMAP-Rule" id="MF_01139"/>
    </source>
</evidence>
<keyword evidence="1 2" id="KW-0808">Transferase</keyword>
<dbReference type="RefSeq" id="WP_123040075.1">
    <property type="nucleotide sequence ID" value="NZ_CP033433.1"/>
</dbReference>
<dbReference type="GO" id="GO:0008834">
    <property type="term" value="F:ditrans,polycis-undecaprenyl-diphosphate synthase [(2E,6E)-farnesyl-diphosphate specific] activity"/>
    <property type="evidence" value="ECO:0007669"/>
    <property type="project" value="TreeGrafter"/>
</dbReference>
<evidence type="ECO:0000256" key="3">
    <source>
        <dbReference type="SAM" id="MobiDB-lite"/>
    </source>
</evidence>
<organism evidence="4 5">
    <name type="scientific">Cohnella candidum</name>
    <dbReference type="NCBI Taxonomy" id="2674991"/>
    <lineage>
        <taxon>Bacteria</taxon>
        <taxon>Bacillati</taxon>
        <taxon>Bacillota</taxon>
        <taxon>Bacilli</taxon>
        <taxon>Bacillales</taxon>
        <taxon>Paenibacillaceae</taxon>
        <taxon>Cohnella</taxon>
    </lineage>
</organism>
<reference evidence="4 5" key="1">
    <citation type="submission" date="2018-10" db="EMBL/GenBank/DDBJ databases">
        <title>Genome Sequence of Cohnella sp.</title>
        <authorList>
            <person name="Srinivasan S."/>
            <person name="Kim M.K."/>
        </authorList>
    </citation>
    <scope>NUCLEOTIDE SEQUENCE [LARGE SCALE GENOMIC DNA]</scope>
    <source>
        <strain evidence="4 5">18JY8-7</strain>
    </source>
</reference>
<feature type="binding site" evidence="2">
    <location>
        <position position="49"/>
    </location>
    <ligand>
        <name>Mg(2+)</name>
        <dbReference type="ChEBI" id="CHEBI:18420"/>
    </ligand>
</feature>
<feature type="active site" description="Proton acceptor" evidence="2">
    <location>
        <position position="97"/>
    </location>
</feature>
<feature type="binding site" evidence="2">
    <location>
        <begin position="50"/>
        <end position="53"/>
    </location>
    <ligand>
        <name>substrate</name>
    </ligand>
</feature>
<dbReference type="KEGG" id="coh:EAV92_05180"/>
<comment type="function">
    <text evidence="2">Catalyzes the condensation of isopentenyl diphosphate (IPP) with allylic pyrophosphates generating different type of terpenoids.</text>
</comment>
<dbReference type="FunFam" id="3.40.1180.10:FF:000001">
    <property type="entry name" value="(2E,6E)-farnesyl-diphosphate-specific ditrans,polycis-undecaprenyl-diphosphate synthase"/>
    <property type="match status" value="1"/>
</dbReference>
<feature type="binding site" evidence="2">
    <location>
        <position position="62"/>
    </location>
    <ligand>
        <name>substrate</name>
    </ligand>
</feature>
<dbReference type="Proteomes" id="UP000269097">
    <property type="component" value="Chromosome"/>
</dbReference>
<dbReference type="Gene3D" id="3.40.1180.10">
    <property type="entry name" value="Decaprenyl diphosphate synthase-like"/>
    <property type="match status" value="1"/>
</dbReference>
<dbReference type="GO" id="GO:0005829">
    <property type="term" value="C:cytosol"/>
    <property type="evidence" value="ECO:0007669"/>
    <property type="project" value="TreeGrafter"/>
</dbReference>
<feature type="binding site" evidence="2">
    <location>
        <position position="54"/>
    </location>
    <ligand>
        <name>substrate</name>
    </ligand>
</feature>
<dbReference type="EC" id="2.5.1.-" evidence="2"/>
<feature type="binding site" evidence="2">
    <location>
        <begin position="223"/>
        <end position="225"/>
    </location>
    <ligand>
        <name>substrate</name>
    </ligand>
</feature>
<protein>
    <recommendedName>
        <fullName evidence="2">Isoprenyl transferase</fullName>
        <ecNumber evidence="2">2.5.1.-</ecNumber>
    </recommendedName>
</protein>
<keyword evidence="2" id="KW-0479">Metal-binding</keyword>
<gene>
    <name evidence="4" type="ORF">EAV92_05180</name>
</gene>
<dbReference type="EMBL" id="CP033433">
    <property type="protein sequence ID" value="AYQ72014.1"/>
    <property type="molecule type" value="Genomic_DNA"/>
</dbReference>
<keyword evidence="5" id="KW-1185">Reference proteome</keyword>
<dbReference type="HAMAP" id="MF_01139">
    <property type="entry name" value="ISPT"/>
    <property type="match status" value="1"/>
</dbReference>
<dbReference type="NCBIfam" id="TIGR00055">
    <property type="entry name" value="uppS"/>
    <property type="match status" value="1"/>
</dbReference>
<dbReference type="GO" id="GO:0016094">
    <property type="term" value="P:polyprenol biosynthetic process"/>
    <property type="evidence" value="ECO:0007669"/>
    <property type="project" value="TreeGrafter"/>
</dbReference>
<evidence type="ECO:0000256" key="1">
    <source>
        <dbReference type="ARBA" id="ARBA00022679"/>
    </source>
</evidence>
<name>A0A3G3JV11_9BACL</name>
<dbReference type="AlphaFoldDB" id="A0A3G3JV11"/>
<feature type="active site" evidence="2">
    <location>
        <position position="49"/>
    </location>
</feature>
<feature type="binding site" evidence="2">
    <location>
        <position position="66"/>
    </location>
    <ligand>
        <name>substrate</name>
    </ligand>
</feature>
<evidence type="ECO:0000313" key="5">
    <source>
        <dbReference type="Proteomes" id="UP000269097"/>
    </source>
</evidence>
<feature type="compositionally biased region" description="Low complexity" evidence="3">
    <location>
        <begin position="22"/>
        <end position="37"/>
    </location>
</feature>
<evidence type="ECO:0000313" key="4">
    <source>
        <dbReference type="EMBL" id="AYQ72014.1"/>
    </source>
</evidence>
<comment type="subunit">
    <text evidence="2">Homodimer.</text>
</comment>
<dbReference type="InterPro" id="IPR036424">
    <property type="entry name" value="UPP_synth-like_sf"/>
</dbReference>
<dbReference type="PANTHER" id="PTHR10291:SF0">
    <property type="entry name" value="DEHYDRODOLICHYL DIPHOSPHATE SYNTHASE 2"/>
    <property type="match status" value="1"/>
</dbReference>
<dbReference type="PANTHER" id="PTHR10291">
    <property type="entry name" value="DEHYDRODOLICHYL DIPHOSPHATE SYNTHASE FAMILY MEMBER"/>
    <property type="match status" value="1"/>
</dbReference>
<feature type="binding site" evidence="2">
    <location>
        <begin position="94"/>
        <end position="96"/>
    </location>
    <ligand>
        <name>substrate</name>
    </ligand>
</feature>
<feature type="binding site" evidence="2">
    <location>
        <position position="100"/>
    </location>
    <ligand>
        <name>substrate</name>
    </ligand>
</feature>
<dbReference type="CDD" id="cd00475">
    <property type="entry name" value="Cis_IPPS"/>
    <property type="match status" value="1"/>
</dbReference>
<sequence>MSGRLFGGWLRKLISGSARPEGAGSPDASADDAVPSGDNIPRHVAVIMDGNGRWAKSRGLPRIAGHHNGMKAVKRIAKAADRIGVEVLTLYAFSTENWKRPKAEVEFLMKLPQEFLSIELEELIENNVQVRMMGQLDSLPDHTLAAVNEAVRRTEGNTGLILNFALNYGSRAEMVEAARSLAREAARHELDPESIDDEAFSKRLLTAGLPDPDLLIRTSGELRLSNFMLWQLAYSEFWFTDIYWPEFTEQHLFAAVREYQRRARRYGGL</sequence>
<comment type="similarity">
    <text evidence="2">Belongs to the UPP synthase family.</text>
</comment>
<dbReference type="NCBIfam" id="NF011405">
    <property type="entry name" value="PRK14830.1"/>
    <property type="match status" value="1"/>
</dbReference>